<comment type="caution">
    <text evidence="2">The sequence shown here is derived from an EMBL/GenBank/DDBJ whole genome shotgun (WGS) entry which is preliminary data.</text>
</comment>
<keyword evidence="3" id="KW-1185">Reference proteome</keyword>
<feature type="compositionally biased region" description="Polar residues" evidence="1">
    <location>
        <begin position="7"/>
        <end position="27"/>
    </location>
</feature>
<accession>A0ABS8S3X6</accession>
<evidence type="ECO:0000313" key="3">
    <source>
        <dbReference type="Proteomes" id="UP000823775"/>
    </source>
</evidence>
<feature type="region of interest" description="Disordered" evidence="1">
    <location>
        <begin position="1"/>
        <end position="29"/>
    </location>
</feature>
<protein>
    <submittedName>
        <fullName evidence="2">Uncharacterized protein</fullName>
    </submittedName>
</protein>
<sequence length="98" mass="10912">MRVHTCCGSSSSDCQTAIQSPNSSTGVDHSEEYRCRTTLFFISPNSSNGRRPQWRVSLSDRSTYLPLSEKDGFDASSSVQIYRILIHIVLEGSVLQLI</sequence>
<reference evidence="2 3" key="1">
    <citation type="journal article" date="2021" name="BMC Genomics">
        <title>Datura genome reveals duplications of psychoactive alkaloid biosynthetic genes and high mutation rate following tissue culture.</title>
        <authorList>
            <person name="Rajewski A."/>
            <person name="Carter-House D."/>
            <person name="Stajich J."/>
            <person name="Litt A."/>
        </authorList>
    </citation>
    <scope>NUCLEOTIDE SEQUENCE [LARGE SCALE GENOMIC DNA]</scope>
    <source>
        <strain evidence="2">AR-01</strain>
    </source>
</reference>
<dbReference type="EMBL" id="JACEIK010000263">
    <property type="protein sequence ID" value="MCD7453713.1"/>
    <property type="molecule type" value="Genomic_DNA"/>
</dbReference>
<name>A0ABS8S3X6_DATST</name>
<proteinExistence type="predicted"/>
<dbReference type="Proteomes" id="UP000823775">
    <property type="component" value="Unassembled WGS sequence"/>
</dbReference>
<organism evidence="2 3">
    <name type="scientific">Datura stramonium</name>
    <name type="common">Jimsonweed</name>
    <name type="synonym">Common thornapple</name>
    <dbReference type="NCBI Taxonomy" id="4076"/>
    <lineage>
        <taxon>Eukaryota</taxon>
        <taxon>Viridiplantae</taxon>
        <taxon>Streptophyta</taxon>
        <taxon>Embryophyta</taxon>
        <taxon>Tracheophyta</taxon>
        <taxon>Spermatophyta</taxon>
        <taxon>Magnoliopsida</taxon>
        <taxon>eudicotyledons</taxon>
        <taxon>Gunneridae</taxon>
        <taxon>Pentapetalae</taxon>
        <taxon>asterids</taxon>
        <taxon>lamiids</taxon>
        <taxon>Solanales</taxon>
        <taxon>Solanaceae</taxon>
        <taxon>Solanoideae</taxon>
        <taxon>Datureae</taxon>
        <taxon>Datura</taxon>
    </lineage>
</organism>
<gene>
    <name evidence="2" type="ORF">HAX54_021904</name>
</gene>
<evidence type="ECO:0000313" key="2">
    <source>
        <dbReference type="EMBL" id="MCD7453713.1"/>
    </source>
</evidence>
<evidence type="ECO:0000256" key="1">
    <source>
        <dbReference type="SAM" id="MobiDB-lite"/>
    </source>
</evidence>